<dbReference type="GO" id="GO:0005524">
    <property type="term" value="F:ATP binding"/>
    <property type="evidence" value="ECO:0007669"/>
    <property type="project" value="InterPro"/>
</dbReference>
<dbReference type="Proteomes" id="UP000037727">
    <property type="component" value="Unassembled WGS sequence"/>
</dbReference>
<dbReference type="PANTHER" id="PTHR43615:SF1">
    <property type="entry name" value="PPDK_N DOMAIN-CONTAINING PROTEIN"/>
    <property type="match status" value="1"/>
</dbReference>
<evidence type="ECO:0000259" key="1">
    <source>
        <dbReference type="Pfam" id="PF00391"/>
    </source>
</evidence>
<evidence type="ECO:0000313" key="6">
    <source>
        <dbReference type="Proteomes" id="UP000322184"/>
    </source>
</evidence>
<dbReference type="InterPro" id="IPR013815">
    <property type="entry name" value="ATP_grasp_subdomain_1"/>
</dbReference>
<dbReference type="SUPFAM" id="SSF56059">
    <property type="entry name" value="Glutathione synthetase ATP-binding domain-like"/>
    <property type="match status" value="1"/>
</dbReference>
<dbReference type="Proteomes" id="UP000322184">
    <property type="component" value="Unassembled WGS sequence"/>
</dbReference>
<gene>
    <name evidence="4" type="ORF">AM629_10690</name>
    <name evidence="3" type="ORF">F0L16_10160</name>
</gene>
<dbReference type="AlphaFoldDB" id="A0A5B0WTV3"/>
<keyword evidence="3" id="KW-0670">Pyruvate</keyword>
<dbReference type="EMBL" id="VTUW01000015">
    <property type="protein sequence ID" value="KAA1189867.1"/>
    <property type="molecule type" value="Genomic_DNA"/>
</dbReference>
<reference evidence="4 5" key="1">
    <citation type="submission" date="2015-09" db="EMBL/GenBank/DDBJ databases">
        <title>Draft genome sequence and assembly of Photorhabdus sp. VMG, a bacterial symbiont associated with Heterorhabditis zealandica.</title>
        <authorList>
            <person name="Naidoo S."/>
            <person name="Featherston J."/>
            <person name="Mothupi B."/>
            <person name="Gray V.M."/>
        </authorList>
    </citation>
    <scope>NUCLEOTIDE SEQUENCE [LARGE SCALE GENOMIC DNA]</scope>
    <source>
        <strain evidence="4 5">VMG</strain>
    </source>
</reference>
<dbReference type="InterPro" id="IPR008279">
    <property type="entry name" value="PEP-util_enz_mobile_dom"/>
</dbReference>
<dbReference type="Pfam" id="PF01326">
    <property type="entry name" value="PPDK_N"/>
    <property type="match status" value="1"/>
</dbReference>
<dbReference type="InterPro" id="IPR051549">
    <property type="entry name" value="PEP_Utilizing_Enz"/>
</dbReference>
<dbReference type="GO" id="GO:0016301">
    <property type="term" value="F:kinase activity"/>
    <property type="evidence" value="ECO:0007669"/>
    <property type="project" value="InterPro"/>
</dbReference>
<sequence length="928" mass="104997">MIYISVLLLHWWNNMKYLYTQDSAIKLSEHSLGGKAANLLWLTQNSFPVPDYWVISSEVLNNLLANDTFAITIVEQLASVPHDISQEKLDAIAAPLRQWLQSLPLPAELEAELALLSENHPDTFFAVRSSAIGEDAANASFAGQMDSYLFQRGKSALADSLRAVMASAFNTRALQYRLHKRLPMGNIRSAVIIQNMVAGEVSGVMFTAHPVTGSRQHYLISSAWGTGEGVVSGECDTDEFSVHLTMPEIERHITQKGTASVFDTANGSGTVTVPVEEEKQRAPTLSDDEIYALRDIGKKIAAARGCPQDIEWTVQNHQIFILQTRPITRLPRQDDKNEHRTIFDNSNIQESYCGITTPLTFSFARAGYATVYEQTIRALGCSDKQVNQHRSMLENMLGLIKGRIYYNINNWYKGLLLLPSFQTNKKDMERMMGLEDPVDFIEDKELSLGDKIKKLPQMGWALLRLLYAFRTMDRRVELFLAQFKQHAAAIKRTELHTCNSGQLIEKLKYLDEHLLRRWTTPILNDFYVMMFNGRVHRGLAAAGIENPTALLGDLLSGDEDIESTQPTKVLLKMCQYARQRPELCTLLTNGDARTLLTQARQLDEPFYQQCIDYIEKYGDRTMGELKLETITLKQDPSFLFLILKNYLAIDTLTPETLSSRERKLRTQAENTAFQQIREQLGSKRMAAFKKNLQKLRQAIRHRENMRFTRTRMFGLYRDIFIQLGQTYALEGILAESRDIFYLTLEEIYSSYEGTAVQTQLKPLVAIRKQEYAGYETEDEPAHHFFIRGSLYQQQDYSYPYKEQQAPTDSGMLQGIGCYPGLVETTIRLIKNPQDEMSLAGQILCTVRTDPGWAPLFPTAGGLLIERGSTLSHSAVVARELGIPAIVGIPAVTQILKDGDWVRMDGATGSIIRLHNTTTEELPSRSEHV</sequence>
<dbReference type="PANTHER" id="PTHR43615">
    <property type="entry name" value="PHOSPHOENOLPYRUVATE SYNTHASE-RELATED"/>
    <property type="match status" value="1"/>
</dbReference>
<feature type="domain" description="PEP-utilising enzyme mobile" evidence="1">
    <location>
        <begin position="840"/>
        <end position="908"/>
    </location>
</feature>
<evidence type="ECO:0000313" key="4">
    <source>
        <dbReference type="EMBL" id="KOY61993.1"/>
    </source>
</evidence>
<dbReference type="Gene3D" id="3.50.30.10">
    <property type="entry name" value="Phosphohistidine domain"/>
    <property type="match status" value="1"/>
</dbReference>
<dbReference type="Gene3D" id="3.30.470.20">
    <property type="entry name" value="ATP-grasp fold, B domain"/>
    <property type="match status" value="1"/>
</dbReference>
<dbReference type="InterPro" id="IPR002192">
    <property type="entry name" value="PPDK_AMP/ATP-bd"/>
</dbReference>
<comment type="caution">
    <text evidence="3">The sequence shown here is derived from an EMBL/GenBank/DDBJ whole genome shotgun (WGS) entry which is preliminary data.</text>
</comment>
<dbReference type="SUPFAM" id="SSF52009">
    <property type="entry name" value="Phosphohistidine domain"/>
    <property type="match status" value="1"/>
</dbReference>
<dbReference type="InterPro" id="IPR036637">
    <property type="entry name" value="Phosphohistidine_dom_sf"/>
</dbReference>
<organism evidence="3 6">
    <name type="scientific">Photorhabdus heterorhabditis</name>
    <dbReference type="NCBI Taxonomy" id="880156"/>
    <lineage>
        <taxon>Bacteria</taxon>
        <taxon>Pseudomonadati</taxon>
        <taxon>Pseudomonadota</taxon>
        <taxon>Gammaproteobacteria</taxon>
        <taxon>Enterobacterales</taxon>
        <taxon>Morganellaceae</taxon>
        <taxon>Photorhabdus</taxon>
    </lineage>
</organism>
<evidence type="ECO:0000313" key="5">
    <source>
        <dbReference type="Proteomes" id="UP000037727"/>
    </source>
</evidence>
<dbReference type="EMBL" id="LJCS01000026">
    <property type="protein sequence ID" value="KOY61993.1"/>
    <property type="molecule type" value="Genomic_DNA"/>
</dbReference>
<evidence type="ECO:0000313" key="3">
    <source>
        <dbReference type="EMBL" id="KAA1189867.1"/>
    </source>
</evidence>
<dbReference type="Pfam" id="PF00391">
    <property type="entry name" value="PEP-utilizers"/>
    <property type="match status" value="1"/>
</dbReference>
<dbReference type="Gene3D" id="3.30.1490.20">
    <property type="entry name" value="ATP-grasp fold, A domain"/>
    <property type="match status" value="1"/>
</dbReference>
<feature type="domain" description="Pyruvate phosphate dikinase AMP/ATP-binding" evidence="2">
    <location>
        <begin position="31"/>
        <end position="340"/>
    </location>
</feature>
<evidence type="ECO:0000259" key="2">
    <source>
        <dbReference type="Pfam" id="PF01326"/>
    </source>
</evidence>
<dbReference type="NCBIfam" id="NF004883">
    <property type="entry name" value="PRK06241.2-4"/>
    <property type="match status" value="1"/>
</dbReference>
<reference evidence="3 6" key="2">
    <citation type="submission" date="2019-09" db="EMBL/GenBank/DDBJ databases">
        <title>Whole genome sequence of Photorhabdus heterorhabditis strain ETL (Enterobacteriales: Enterobacteriaceae) a bacterial symbiont of Heterorhabditis zealandica strain ETL (Rhabditida: Heterorhabditidae).</title>
        <authorList>
            <person name="Lulamba T.E."/>
            <person name="Serepa-Dlamini M.H."/>
        </authorList>
    </citation>
    <scope>NUCLEOTIDE SEQUENCE [LARGE SCALE GENOMIC DNA]</scope>
    <source>
        <strain evidence="3 6">ETL</strain>
    </source>
</reference>
<protein>
    <submittedName>
        <fullName evidence="3">Phosphoenolpyruvate synthase</fullName>
    </submittedName>
</protein>
<proteinExistence type="predicted"/>
<dbReference type="STRING" id="880156.AM629_10690"/>
<dbReference type="OrthoDB" id="9765468at2"/>
<accession>A0A5B0WTV3</accession>
<name>A0A5B0WTV3_9GAMM</name>
<keyword evidence="5" id="KW-1185">Reference proteome</keyword>